<evidence type="ECO:0000313" key="3">
    <source>
        <dbReference type="EMBL" id="CDO56478.1"/>
    </source>
</evidence>
<dbReference type="InterPro" id="IPR010378">
    <property type="entry name" value="TRAPPC13"/>
</dbReference>
<evidence type="ECO:0000259" key="2">
    <source>
        <dbReference type="Pfam" id="PF06159"/>
    </source>
</evidence>
<feature type="compositionally biased region" description="Low complexity" evidence="1">
    <location>
        <begin position="75"/>
        <end position="92"/>
    </location>
</feature>
<feature type="compositionally biased region" description="Low complexity" evidence="1">
    <location>
        <begin position="305"/>
        <end position="322"/>
    </location>
</feature>
<name>A0A0J9XFZ5_GEOCN</name>
<dbReference type="STRING" id="1173061.A0A0J9XFZ5"/>
<feature type="region of interest" description="Disordered" evidence="1">
    <location>
        <begin position="1"/>
        <end position="92"/>
    </location>
</feature>
<dbReference type="PANTHER" id="PTHR13134">
    <property type="entry name" value="TRAFFICKING PROTEIN PARTICLE COMPLEX SUBUNIT 13"/>
    <property type="match status" value="1"/>
</dbReference>
<sequence length="362" mass="38500">MNSVSDSKRLSASVPPHKVSLKVLRLSRPKLHPPRLLITDPFGPDDDDASSRLPKSSAAIPTHSVDGDDHETNDNTNSNNIEETSGSISIGSKTNKMAPPLLLSLPASFGNLYVGETFRCIFSLNPIQPAAATANAPVPLDVTLAVSVSTPNREHPIPLIQETSHLDGENQFIIEYETRDAGIHVISAVVTYAEPNVAPITFTKIYRFTAEQGLLIRTKISTVSPTACAFEAQIENVTDAALTLEATEFVAPPGWVSSSIATGQENGVAGGGKGTGPLLMPKEVWQFCYLVSHDDGDATGNEPISSATSSSGTSSNRNSVVGTPVPRQSVGMGKLSVAWTREFLGEKGWLMTGHLKRSASMQ</sequence>
<dbReference type="PANTHER" id="PTHR13134:SF3">
    <property type="entry name" value="TRAFFICKING PROTEIN PARTICLE COMPLEX SUBUNIT 13"/>
    <property type="match status" value="1"/>
</dbReference>
<dbReference type="Proteomes" id="UP000242525">
    <property type="component" value="Unassembled WGS sequence"/>
</dbReference>
<comment type="caution">
    <text evidence="3">The sequence shown here is derived from an EMBL/GenBank/DDBJ whole genome shotgun (WGS) entry which is preliminary data.</text>
</comment>
<protein>
    <recommendedName>
        <fullName evidence="2">Trafficking protein particle complex subunit 13 N-terminal domain-containing protein</fullName>
    </recommendedName>
</protein>
<accession>A0A0J9XFZ5</accession>
<dbReference type="Pfam" id="PF06159">
    <property type="entry name" value="TRAPPC13_N"/>
    <property type="match status" value="1"/>
</dbReference>
<dbReference type="OrthoDB" id="10250284at2759"/>
<gene>
    <name evidence="3" type="ORF">BN980_GECA15s01814g</name>
</gene>
<keyword evidence="4" id="KW-1185">Reference proteome</keyword>
<organism evidence="3 4">
    <name type="scientific">Geotrichum candidum</name>
    <name type="common">Oospora lactis</name>
    <name type="synonym">Dipodascus geotrichum</name>
    <dbReference type="NCBI Taxonomy" id="1173061"/>
    <lineage>
        <taxon>Eukaryota</taxon>
        <taxon>Fungi</taxon>
        <taxon>Dikarya</taxon>
        <taxon>Ascomycota</taxon>
        <taxon>Saccharomycotina</taxon>
        <taxon>Dipodascomycetes</taxon>
        <taxon>Dipodascales</taxon>
        <taxon>Dipodascaceae</taxon>
        <taxon>Geotrichum</taxon>
    </lineage>
</organism>
<dbReference type="AlphaFoldDB" id="A0A0J9XFZ5"/>
<feature type="region of interest" description="Disordered" evidence="1">
    <location>
        <begin position="299"/>
        <end position="327"/>
    </location>
</feature>
<evidence type="ECO:0000256" key="1">
    <source>
        <dbReference type="SAM" id="MobiDB-lite"/>
    </source>
</evidence>
<dbReference type="GO" id="GO:1990072">
    <property type="term" value="C:TRAPPIII protein complex"/>
    <property type="evidence" value="ECO:0007669"/>
    <property type="project" value="TreeGrafter"/>
</dbReference>
<dbReference type="InterPro" id="IPR055427">
    <property type="entry name" value="TRAPPC13_N"/>
</dbReference>
<reference evidence="3" key="1">
    <citation type="submission" date="2014-03" db="EMBL/GenBank/DDBJ databases">
        <authorList>
            <person name="Casaregola S."/>
        </authorList>
    </citation>
    <scope>NUCLEOTIDE SEQUENCE [LARGE SCALE GENOMIC DNA]</scope>
    <source>
        <strain evidence="3">CLIB 918</strain>
    </source>
</reference>
<dbReference type="EMBL" id="CCBN010000015">
    <property type="protein sequence ID" value="CDO56478.1"/>
    <property type="molecule type" value="Genomic_DNA"/>
</dbReference>
<evidence type="ECO:0000313" key="4">
    <source>
        <dbReference type="Proteomes" id="UP000242525"/>
    </source>
</evidence>
<feature type="domain" description="Trafficking protein particle complex subunit 13 N-terminal" evidence="2">
    <location>
        <begin position="17"/>
        <end position="209"/>
    </location>
</feature>
<proteinExistence type="predicted"/>